<keyword evidence="4 7" id="KW-1133">Transmembrane helix</keyword>
<keyword evidence="3 7" id="KW-0812">Transmembrane</keyword>
<feature type="domain" description="ABC3 transporter permease C-terminal" evidence="8">
    <location>
        <begin position="273"/>
        <end position="389"/>
    </location>
</feature>
<evidence type="ECO:0000256" key="5">
    <source>
        <dbReference type="ARBA" id="ARBA00023136"/>
    </source>
</evidence>
<keyword evidence="5 7" id="KW-0472">Membrane</keyword>
<dbReference type="Pfam" id="PF02687">
    <property type="entry name" value="FtsX"/>
    <property type="match status" value="1"/>
</dbReference>
<evidence type="ECO:0000256" key="4">
    <source>
        <dbReference type="ARBA" id="ARBA00022989"/>
    </source>
</evidence>
<dbReference type="RefSeq" id="WP_367286159.1">
    <property type="nucleotide sequence ID" value="NZ_JBBMEZ010000033.1"/>
</dbReference>
<proteinExistence type="inferred from homology"/>
<evidence type="ECO:0000256" key="7">
    <source>
        <dbReference type="SAM" id="Phobius"/>
    </source>
</evidence>
<evidence type="ECO:0000259" key="8">
    <source>
        <dbReference type="Pfam" id="PF02687"/>
    </source>
</evidence>
<protein>
    <submittedName>
        <fullName evidence="9">ABC transporter permease</fullName>
    </submittedName>
</protein>
<keyword evidence="2" id="KW-1003">Cell membrane</keyword>
<reference evidence="9 10" key="1">
    <citation type="submission" date="2024-03" db="EMBL/GenBank/DDBJ databases">
        <title>Human intestinal bacterial collection.</title>
        <authorList>
            <person name="Pauvert C."/>
            <person name="Hitch T.C.A."/>
            <person name="Clavel T."/>
        </authorList>
    </citation>
    <scope>NUCLEOTIDE SEQUENCE [LARGE SCALE GENOMIC DNA]</scope>
    <source>
        <strain evidence="9 10">CLA-JM-H38</strain>
    </source>
</reference>
<dbReference type="Proteomes" id="UP001490816">
    <property type="component" value="Unassembled WGS sequence"/>
</dbReference>
<evidence type="ECO:0000256" key="3">
    <source>
        <dbReference type="ARBA" id="ARBA00022692"/>
    </source>
</evidence>
<dbReference type="InterPro" id="IPR050250">
    <property type="entry name" value="Macrolide_Exporter_MacB"/>
</dbReference>
<evidence type="ECO:0000313" key="9">
    <source>
        <dbReference type="EMBL" id="MEQ2470663.1"/>
    </source>
</evidence>
<name>A0ABV1FDL9_9FIRM</name>
<dbReference type="PANTHER" id="PTHR30572:SF4">
    <property type="entry name" value="ABC TRANSPORTER PERMEASE YTRF"/>
    <property type="match status" value="1"/>
</dbReference>
<feature type="transmembrane region" description="Helical" evidence="7">
    <location>
        <begin position="312"/>
        <end position="343"/>
    </location>
</feature>
<feature type="transmembrane region" description="Helical" evidence="7">
    <location>
        <begin position="264"/>
        <end position="288"/>
    </location>
</feature>
<gene>
    <name evidence="9" type="ORF">WMO39_10060</name>
</gene>
<feature type="transmembrane region" description="Helical" evidence="7">
    <location>
        <begin position="21"/>
        <end position="45"/>
    </location>
</feature>
<dbReference type="EMBL" id="JBBMEZ010000033">
    <property type="protein sequence ID" value="MEQ2470663.1"/>
    <property type="molecule type" value="Genomic_DNA"/>
</dbReference>
<comment type="similarity">
    <text evidence="6">Belongs to the ABC-4 integral membrane protein family.</text>
</comment>
<feature type="transmembrane region" description="Helical" evidence="7">
    <location>
        <begin position="363"/>
        <end position="386"/>
    </location>
</feature>
<dbReference type="PANTHER" id="PTHR30572">
    <property type="entry name" value="MEMBRANE COMPONENT OF TRANSPORTER-RELATED"/>
    <property type="match status" value="1"/>
</dbReference>
<accession>A0ABV1FDL9</accession>
<evidence type="ECO:0000313" key="10">
    <source>
        <dbReference type="Proteomes" id="UP001490816"/>
    </source>
</evidence>
<comment type="caution">
    <text evidence="9">The sequence shown here is derived from an EMBL/GenBank/DDBJ whole genome shotgun (WGS) entry which is preliminary data.</text>
</comment>
<evidence type="ECO:0000256" key="6">
    <source>
        <dbReference type="ARBA" id="ARBA00038076"/>
    </source>
</evidence>
<organism evidence="9 10">
    <name type="scientific">Ruminococcoides intestinale</name>
    <dbReference type="NCBI Taxonomy" id="3133162"/>
    <lineage>
        <taxon>Bacteria</taxon>
        <taxon>Bacillati</taxon>
        <taxon>Bacillota</taxon>
        <taxon>Clostridia</taxon>
        <taxon>Eubacteriales</taxon>
        <taxon>Oscillospiraceae</taxon>
        <taxon>Ruminococcoides</taxon>
    </lineage>
</organism>
<evidence type="ECO:0000256" key="2">
    <source>
        <dbReference type="ARBA" id="ARBA00022475"/>
    </source>
</evidence>
<dbReference type="InterPro" id="IPR003838">
    <property type="entry name" value="ABC3_permease_C"/>
</dbReference>
<comment type="subcellular location">
    <subcellularLocation>
        <location evidence="1">Cell membrane</location>
        <topology evidence="1">Multi-pass membrane protein</topology>
    </subcellularLocation>
</comment>
<sequence length="401" mass="44974">MKNKKLGMLVKASILSRKGATIFFCCFMVIATILVLVSAGAVMPLKNNIDQNINNHILNRELNFEINENTPQNEIDDTISSIKSIEHITNVYNVPAELDVKETSGVLFSDYTLSYVHEGYNLKITSGRAFKENEENVAVVPEVLKDFNSESQRINKIDGKTLVGKNLIFADESGKEHKLKIVGVYNTSDPIFTGNQILIPRNSLIEFNNEVIANAKGMASITSDKAYKILVDDAKNLESVQSEVSSYCEPYTMDLNFDSQSYNVALIIIIGSIVFFALFVIAGQYMFVKSNISRRTEELALYRSLGYKSNQLFYIIFAEYFLIGIISIAVGTILTVLLDILLINPYLMNLVGNTMMEMTVNVSAVYILLFLVIYLIVLAIVSIWAVKRSEKTDLSVLLRER</sequence>
<keyword evidence="10" id="KW-1185">Reference proteome</keyword>
<evidence type="ECO:0000256" key="1">
    <source>
        <dbReference type="ARBA" id="ARBA00004651"/>
    </source>
</evidence>